<accession>A0A5C6AQ43</accession>
<dbReference type="EMBL" id="SJPN01000005">
    <property type="protein sequence ID" value="TWU01102.1"/>
    <property type="molecule type" value="Genomic_DNA"/>
</dbReference>
<comment type="caution">
    <text evidence="1">The sequence shown here is derived from an EMBL/GenBank/DDBJ whole genome shotgun (WGS) entry which is preliminary data.</text>
</comment>
<proteinExistence type="predicted"/>
<reference evidence="1 2" key="1">
    <citation type="submission" date="2019-02" db="EMBL/GenBank/DDBJ databases">
        <title>Deep-cultivation of Planctomycetes and their phenomic and genomic characterization uncovers novel biology.</title>
        <authorList>
            <person name="Wiegand S."/>
            <person name="Jogler M."/>
            <person name="Boedeker C."/>
            <person name="Pinto D."/>
            <person name="Vollmers J."/>
            <person name="Rivas-Marin E."/>
            <person name="Kohn T."/>
            <person name="Peeters S.H."/>
            <person name="Heuer A."/>
            <person name="Rast P."/>
            <person name="Oberbeckmann S."/>
            <person name="Bunk B."/>
            <person name="Jeske O."/>
            <person name="Meyerdierks A."/>
            <person name="Storesund J.E."/>
            <person name="Kallscheuer N."/>
            <person name="Luecker S."/>
            <person name="Lage O.M."/>
            <person name="Pohl T."/>
            <person name="Merkel B.J."/>
            <person name="Hornburger P."/>
            <person name="Mueller R.-W."/>
            <person name="Bruemmer F."/>
            <person name="Labrenz M."/>
            <person name="Spormann A.M."/>
            <person name="Op Den Camp H."/>
            <person name="Overmann J."/>
            <person name="Amann R."/>
            <person name="Jetten M.S.M."/>
            <person name="Mascher T."/>
            <person name="Medema M.H."/>
            <person name="Devos D.P."/>
            <person name="Kaster A.-K."/>
            <person name="Ovreas L."/>
            <person name="Rohde M."/>
            <person name="Galperin M.Y."/>
            <person name="Jogler C."/>
        </authorList>
    </citation>
    <scope>NUCLEOTIDE SEQUENCE [LARGE SCALE GENOMIC DNA]</scope>
    <source>
        <strain evidence="1 2">Pla52n</strain>
    </source>
</reference>
<protein>
    <submittedName>
        <fullName evidence="1">Uncharacterized protein</fullName>
    </submittedName>
</protein>
<dbReference type="AlphaFoldDB" id="A0A5C6AQ43"/>
<dbReference type="RefSeq" id="WP_146521589.1">
    <property type="nucleotide sequence ID" value="NZ_CP151726.1"/>
</dbReference>
<name>A0A5C6AQ43_9BACT</name>
<keyword evidence="2" id="KW-1185">Reference proteome</keyword>
<dbReference type="OrthoDB" id="281226at2"/>
<evidence type="ECO:0000313" key="1">
    <source>
        <dbReference type="EMBL" id="TWU01102.1"/>
    </source>
</evidence>
<organism evidence="1 2">
    <name type="scientific">Stieleria varia</name>
    <dbReference type="NCBI Taxonomy" id="2528005"/>
    <lineage>
        <taxon>Bacteria</taxon>
        <taxon>Pseudomonadati</taxon>
        <taxon>Planctomycetota</taxon>
        <taxon>Planctomycetia</taxon>
        <taxon>Pirellulales</taxon>
        <taxon>Pirellulaceae</taxon>
        <taxon>Stieleria</taxon>
    </lineage>
</organism>
<dbReference type="Proteomes" id="UP000320176">
    <property type="component" value="Unassembled WGS sequence"/>
</dbReference>
<evidence type="ECO:0000313" key="2">
    <source>
        <dbReference type="Proteomes" id="UP000320176"/>
    </source>
</evidence>
<gene>
    <name evidence="1" type="ORF">Pla52n_44740</name>
</gene>
<sequence length="82" mass="9097">MNNDYLRTDPIESSEKNYEIQQIGLDGNVLATLSVEAGSGEAAIKQISKVAEGTETITVTLNDEVINEMGVDYWHKRVRGRN</sequence>